<evidence type="ECO:0000313" key="1">
    <source>
        <dbReference type="Ensembl" id="ENSMAMP00000054904.1"/>
    </source>
</evidence>
<dbReference type="PANTHER" id="PTHR37860">
    <property type="entry name" value="AGAP008810-PA"/>
    <property type="match status" value="1"/>
</dbReference>
<reference evidence="1" key="2">
    <citation type="submission" date="2025-09" db="UniProtKB">
        <authorList>
            <consortium name="Ensembl"/>
        </authorList>
    </citation>
    <scope>IDENTIFICATION</scope>
</reference>
<dbReference type="InterPro" id="IPR048484">
    <property type="entry name" value="LOC400499-like"/>
</dbReference>
<keyword evidence="2" id="KW-1185">Reference proteome</keyword>
<dbReference type="Ensembl" id="ENSMAMT00000054269.1">
    <property type="protein sequence ID" value="ENSMAMP00000054904.1"/>
    <property type="gene ID" value="ENSMAMG00000028693.1"/>
</dbReference>
<reference evidence="1" key="1">
    <citation type="submission" date="2025-08" db="UniProtKB">
        <authorList>
            <consortium name="Ensembl"/>
        </authorList>
    </citation>
    <scope>IDENTIFICATION</scope>
</reference>
<accession>A0A7N8XRV3</accession>
<dbReference type="Proteomes" id="UP000261640">
    <property type="component" value="Unplaced"/>
</dbReference>
<dbReference type="PANTHER" id="PTHR37860:SF2">
    <property type="entry name" value="VITELLOGENIN DOMAIN-CONTAINING PROTEIN"/>
    <property type="match status" value="1"/>
</dbReference>
<dbReference type="GeneTree" id="ENSGT00440000038757"/>
<evidence type="ECO:0008006" key="3">
    <source>
        <dbReference type="Google" id="ProtNLM"/>
    </source>
</evidence>
<organism evidence="1 2">
    <name type="scientific">Mastacembelus armatus</name>
    <name type="common">zig-zag eel</name>
    <dbReference type="NCBI Taxonomy" id="205130"/>
    <lineage>
        <taxon>Eukaryota</taxon>
        <taxon>Metazoa</taxon>
        <taxon>Chordata</taxon>
        <taxon>Craniata</taxon>
        <taxon>Vertebrata</taxon>
        <taxon>Euteleostomi</taxon>
        <taxon>Actinopterygii</taxon>
        <taxon>Neopterygii</taxon>
        <taxon>Teleostei</taxon>
        <taxon>Neoteleostei</taxon>
        <taxon>Acanthomorphata</taxon>
        <taxon>Anabantaria</taxon>
        <taxon>Synbranchiformes</taxon>
        <taxon>Mastacembelidae</taxon>
        <taxon>Mastacembelus</taxon>
    </lineage>
</organism>
<dbReference type="InParanoid" id="A0A7N8XRV3"/>
<dbReference type="Pfam" id="PF21013">
    <property type="entry name" value="LOC400499"/>
    <property type="match status" value="1"/>
</dbReference>
<name>A0A7N8XRV3_9TELE</name>
<proteinExistence type="predicted"/>
<protein>
    <recommendedName>
        <fullName evidence="3">VWFD domain-containing protein</fullName>
    </recommendedName>
</protein>
<sequence>MIRADHEFYCSNTAPINHKIRLRHEESPSHIKSALDMSYGKHWDEINNKCTLLLSQSFKNQSTVNHTSYTLEFSLQVPEKNLNYRTQLLHSHLRRLGSESSTHLKINYNNLMPLVAGLHWKSSPTDPLQKKWEGTFNMDTPWLYIHTAHKLSQLQQHTLQLTSELTASKWLTVRNLMLEGFYRDRGREREARLEVYTPAVTYVQAGGWGVVGKRSVKASCSLSSLWTPLLRGDVSLESSKFSHILQVASTYGEHNLSLAAALNTRDKTLKKRQVTLKVTLSKPRSPPTELEFEGTVEELRKDKKMYQKTAVLHLRSVS</sequence>
<dbReference type="AlphaFoldDB" id="A0A7N8XRV3"/>
<evidence type="ECO:0000313" key="2">
    <source>
        <dbReference type="Proteomes" id="UP000261640"/>
    </source>
</evidence>